<sequence length="341" mass="38165">MADGQIESLLGQPSTAIYIEKLRDRGYGEAGITNVAYARRDRFHREFRPHIERALSDEMAPRDRKVVEIGCGAGSVTHAFTEMFAQVTAFEINTSMVDLVRERKDIYGLDTLVIHHLPPAEVVPAAIDAAEPGGVFMLYAVLEHMLESERFETLSALWKAMDPVSGIPDLHIYVGNTPNRLSWQDLHTHQTPFLINLPHETARRYMELNPDINLAAHMLAAHRDGGDDSFATTRARRGLGISFHDFEIAFDGADLNECIVLPDIAQPAQDYDVLLAAFFLNAGIDVPMCFAMRDMNFMIRRPQNADDAARTRAYNAQVRDRFAKTVATRLEAIARKIAQTG</sequence>
<organism evidence="2 3">
    <name type="scientific">Pukyongiella litopenaei</name>
    <dbReference type="NCBI Taxonomy" id="2605946"/>
    <lineage>
        <taxon>Bacteria</taxon>
        <taxon>Pseudomonadati</taxon>
        <taxon>Pseudomonadota</taxon>
        <taxon>Alphaproteobacteria</taxon>
        <taxon>Rhodobacterales</taxon>
        <taxon>Paracoccaceae</taxon>
        <taxon>Pukyongiella</taxon>
    </lineage>
</organism>
<dbReference type="InterPro" id="IPR029063">
    <property type="entry name" value="SAM-dependent_MTases_sf"/>
</dbReference>
<dbReference type="KEGG" id="thas:C6Y53_19000"/>
<gene>
    <name evidence="2" type="ORF">C6Y53_19000</name>
</gene>
<evidence type="ECO:0000313" key="2">
    <source>
        <dbReference type="EMBL" id="QEP30319.1"/>
    </source>
</evidence>
<dbReference type="GO" id="GO:0008168">
    <property type="term" value="F:methyltransferase activity"/>
    <property type="evidence" value="ECO:0007669"/>
    <property type="project" value="UniProtKB-KW"/>
</dbReference>
<dbReference type="AlphaFoldDB" id="A0A5C2H947"/>
<keyword evidence="2" id="KW-0808">Transferase</keyword>
<protein>
    <submittedName>
        <fullName evidence="2">Class I SAM-dependent methyltransferase</fullName>
    </submittedName>
</protein>
<dbReference type="Pfam" id="PF13649">
    <property type="entry name" value="Methyltransf_25"/>
    <property type="match status" value="1"/>
</dbReference>
<evidence type="ECO:0000313" key="3">
    <source>
        <dbReference type="Proteomes" id="UP000237655"/>
    </source>
</evidence>
<dbReference type="InterPro" id="IPR041698">
    <property type="entry name" value="Methyltransf_25"/>
</dbReference>
<dbReference type="EMBL" id="CP027665">
    <property type="protein sequence ID" value="QEP30319.1"/>
    <property type="molecule type" value="Genomic_DNA"/>
</dbReference>
<accession>A0A5C2H947</accession>
<dbReference type="RefSeq" id="WP_149615506.1">
    <property type="nucleotide sequence ID" value="NZ_CP027665.1"/>
</dbReference>
<dbReference type="Proteomes" id="UP000237655">
    <property type="component" value="Chromosome"/>
</dbReference>
<dbReference type="Gene3D" id="3.40.50.150">
    <property type="entry name" value="Vaccinia Virus protein VP39"/>
    <property type="match status" value="1"/>
</dbReference>
<dbReference type="SUPFAM" id="SSF53335">
    <property type="entry name" value="S-adenosyl-L-methionine-dependent methyltransferases"/>
    <property type="match status" value="1"/>
</dbReference>
<proteinExistence type="predicted"/>
<keyword evidence="2" id="KW-0489">Methyltransferase</keyword>
<name>A0A5C2H947_9RHOB</name>
<evidence type="ECO:0000259" key="1">
    <source>
        <dbReference type="Pfam" id="PF13649"/>
    </source>
</evidence>
<dbReference type="GO" id="GO:0032259">
    <property type="term" value="P:methylation"/>
    <property type="evidence" value="ECO:0007669"/>
    <property type="project" value="UniProtKB-KW"/>
</dbReference>
<reference evidence="3" key="1">
    <citation type="submission" date="2018-03" db="EMBL/GenBank/DDBJ databases">
        <title>Genomic analysis of the strain SH-1 isolated from shrimp intestine.</title>
        <authorList>
            <person name="Kim Y.-S."/>
            <person name="Kim S.-E."/>
            <person name="Kim K.-H."/>
        </authorList>
    </citation>
    <scope>NUCLEOTIDE SEQUENCE [LARGE SCALE GENOMIC DNA]</scope>
    <source>
        <strain evidence="3">SH-1</strain>
    </source>
</reference>
<keyword evidence="3" id="KW-1185">Reference proteome</keyword>
<feature type="domain" description="Methyltransferase" evidence="1">
    <location>
        <begin position="66"/>
        <end position="160"/>
    </location>
</feature>